<evidence type="ECO:0000256" key="1">
    <source>
        <dbReference type="ARBA" id="ARBA00022737"/>
    </source>
</evidence>
<dbReference type="Gene3D" id="1.25.40.10">
    <property type="entry name" value="Tetratricopeptide repeat domain"/>
    <property type="match status" value="1"/>
</dbReference>
<proteinExistence type="predicted"/>
<dbReference type="InterPro" id="IPR051240">
    <property type="entry name" value="Mito_RNA-Proc/Resp"/>
</dbReference>
<comment type="caution">
    <text evidence="3">The sequence shown here is derived from an EMBL/GenBank/DDBJ whole genome shotgun (WGS) entry which is preliminary data.</text>
</comment>
<dbReference type="PANTHER" id="PTHR47933:SF11">
    <property type="entry name" value="PENTATRICOPEPTIDE REPEAT-CONTAINING PROTEIN 2"/>
    <property type="match status" value="1"/>
</dbReference>
<dbReference type="PROSITE" id="PS51375">
    <property type="entry name" value="PPR"/>
    <property type="match status" value="1"/>
</dbReference>
<evidence type="ECO:0000313" key="3">
    <source>
        <dbReference type="EMBL" id="ETO03405.1"/>
    </source>
</evidence>
<feature type="repeat" description="PPR" evidence="2">
    <location>
        <begin position="132"/>
        <end position="167"/>
    </location>
</feature>
<dbReference type="GO" id="GO:0003729">
    <property type="term" value="F:mRNA binding"/>
    <property type="evidence" value="ECO:0007669"/>
    <property type="project" value="TreeGrafter"/>
</dbReference>
<dbReference type="Proteomes" id="UP000023152">
    <property type="component" value="Unassembled WGS sequence"/>
</dbReference>
<reference evidence="3 4" key="1">
    <citation type="journal article" date="2013" name="Curr. Biol.">
        <title>The Genome of the Foraminiferan Reticulomyxa filosa.</title>
        <authorList>
            <person name="Glockner G."/>
            <person name="Hulsmann N."/>
            <person name="Schleicher M."/>
            <person name="Noegel A.A."/>
            <person name="Eichinger L."/>
            <person name="Gallinger C."/>
            <person name="Pawlowski J."/>
            <person name="Sierra R."/>
            <person name="Euteneuer U."/>
            <person name="Pillet L."/>
            <person name="Moustafa A."/>
            <person name="Platzer M."/>
            <person name="Groth M."/>
            <person name="Szafranski K."/>
            <person name="Schliwa M."/>
        </authorList>
    </citation>
    <scope>NUCLEOTIDE SEQUENCE [LARGE SCALE GENOMIC DNA]</scope>
</reference>
<dbReference type="InterPro" id="IPR011990">
    <property type="entry name" value="TPR-like_helical_dom_sf"/>
</dbReference>
<dbReference type="EMBL" id="ASPP01033399">
    <property type="protein sequence ID" value="ETO03405.1"/>
    <property type="molecule type" value="Genomic_DNA"/>
</dbReference>
<gene>
    <name evidence="3" type="ORF">RFI_34004</name>
</gene>
<keyword evidence="4" id="KW-1185">Reference proteome</keyword>
<evidence type="ECO:0000256" key="2">
    <source>
        <dbReference type="PROSITE-ProRule" id="PRU00708"/>
    </source>
</evidence>
<dbReference type="InterPro" id="IPR002885">
    <property type="entry name" value="PPR_rpt"/>
</dbReference>
<protein>
    <submittedName>
        <fullName evidence="3">Pentatricopeptide (PPR) repeat-containing protein</fullName>
    </submittedName>
</protein>
<feature type="non-terminal residue" evidence="3">
    <location>
        <position position="213"/>
    </location>
</feature>
<sequence length="213" mass="25098">MYQVALDEQHQRTQYKKKLKGQQGALSKTIPSPESQHERLLLQKMESDRHILQYLKESPSQDITIYSAARPNSIIRIIEIVQSKHIHPDIIFYTTILHHLGMWDKFDLQKYYFQQWFEKQQDQSDYQLLLPNIITFNTMIKGCAKRGDFKHALHYLHLMIDKYNIKPDLITCNSLLSVCANAHDIQSAELIWNKMIHDFDIDINIILINSMSS</sequence>
<dbReference type="OrthoDB" id="42736at2759"/>
<accession>X6LRR1</accession>
<organism evidence="3 4">
    <name type="scientific">Reticulomyxa filosa</name>
    <dbReference type="NCBI Taxonomy" id="46433"/>
    <lineage>
        <taxon>Eukaryota</taxon>
        <taxon>Sar</taxon>
        <taxon>Rhizaria</taxon>
        <taxon>Retaria</taxon>
        <taxon>Foraminifera</taxon>
        <taxon>Monothalamids</taxon>
        <taxon>Reticulomyxidae</taxon>
        <taxon>Reticulomyxa</taxon>
    </lineage>
</organism>
<dbReference type="Pfam" id="PF13041">
    <property type="entry name" value="PPR_2"/>
    <property type="match status" value="1"/>
</dbReference>
<dbReference type="AlphaFoldDB" id="X6LRR1"/>
<name>X6LRR1_RETFI</name>
<dbReference type="PANTHER" id="PTHR47933">
    <property type="entry name" value="PENTATRICOPEPTIDE REPEAT-CONTAINING PROTEIN 1, MITOCHONDRIAL"/>
    <property type="match status" value="1"/>
</dbReference>
<dbReference type="NCBIfam" id="TIGR00756">
    <property type="entry name" value="PPR"/>
    <property type="match status" value="2"/>
</dbReference>
<evidence type="ECO:0000313" key="4">
    <source>
        <dbReference type="Proteomes" id="UP000023152"/>
    </source>
</evidence>
<keyword evidence="1" id="KW-0677">Repeat</keyword>